<dbReference type="RefSeq" id="WP_069381122.1">
    <property type="nucleotide sequence ID" value="NZ_CP017141.1"/>
</dbReference>
<dbReference type="GO" id="GO:0000156">
    <property type="term" value="F:phosphorelay response regulator activity"/>
    <property type="evidence" value="ECO:0007669"/>
    <property type="project" value="TreeGrafter"/>
</dbReference>
<dbReference type="OrthoDB" id="9813151at2"/>
<keyword evidence="12" id="KW-0472">Membrane</keyword>
<dbReference type="InterPro" id="IPR003661">
    <property type="entry name" value="HisK_dim/P_dom"/>
</dbReference>
<dbReference type="GO" id="GO:0000155">
    <property type="term" value="F:phosphorelay sensor kinase activity"/>
    <property type="evidence" value="ECO:0007669"/>
    <property type="project" value="InterPro"/>
</dbReference>
<dbReference type="InterPro" id="IPR005467">
    <property type="entry name" value="His_kinase_dom"/>
</dbReference>
<keyword evidence="7" id="KW-0547">Nucleotide-binding</keyword>
<dbReference type="PRINTS" id="PR00344">
    <property type="entry name" value="BCTRLSENSOR"/>
</dbReference>
<dbReference type="InterPro" id="IPR000014">
    <property type="entry name" value="PAS"/>
</dbReference>
<dbReference type="Pfam" id="PF02518">
    <property type="entry name" value="HATPase_c"/>
    <property type="match status" value="1"/>
</dbReference>
<protein>
    <recommendedName>
        <fullName evidence="3">histidine kinase</fullName>
        <ecNumber evidence="3">2.7.13.3</ecNumber>
    </recommendedName>
</protein>
<dbReference type="Gene3D" id="3.30.450.20">
    <property type="entry name" value="PAS domain"/>
    <property type="match status" value="2"/>
</dbReference>
<dbReference type="Pfam" id="PF00989">
    <property type="entry name" value="PAS"/>
    <property type="match status" value="2"/>
</dbReference>
<comment type="catalytic activity">
    <reaction evidence="1">
        <text>ATP + protein L-histidine = ADP + protein N-phospho-L-histidine.</text>
        <dbReference type="EC" id="2.7.13.3"/>
    </reaction>
</comment>
<dbReference type="InterPro" id="IPR050351">
    <property type="entry name" value="BphY/WalK/GraS-like"/>
</dbReference>
<evidence type="ECO:0000259" key="14">
    <source>
        <dbReference type="PROSITE" id="PS50112"/>
    </source>
</evidence>
<evidence type="ECO:0000256" key="3">
    <source>
        <dbReference type="ARBA" id="ARBA00012438"/>
    </source>
</evidence>
<dbReference type="GO" id="GO:0007234">
    <property type="term" value="P:osmosensory signaling via phosphorelay pathway"/>
    <property type="evidence" value="ECO:0007669"/>
    <property type="project" value="TreeGrafter"/>
</dbReference>
<feature type="domain" description="Histidine kinase" evidence="13">
    <location>
        <begin position="278"/>
        <end position="494"/>
    </location>
</feature>
<dbReference type="PANTHER" id="PTHR42878">
    <property type="entry name" value="TWO-COMPONENT HISTIDINE KINASE"/>
    <property type="match status" value="1"/>
</dbReference>
<dbReference type="Gene3D" id="1.10.287.130">
    <property type="match status" value="1"/>
</dbReference>
<keyword evidence="11" id="KW-0902">Two-component regulatory system</keyword>
<evidence type="ECO:0000256" key="5">
    <source>
        <dbReference type="ARBA" id="ARBA00022679"/>
    </source>
</evidence>
<evidence type="ECO:0000313" key="16">
    <source>
        <dbReference type="EMBL" id="AOM79460.1"/>
    </source>
</evidence>
<feature type="domain" description="PAS" evidence="14">
    <location>
        <begin position="149"/>
        <end position="219"/>
    </location>
</feature>
<dbReference type="InterPro" id="IPR035965">
    <property type="entry name" value="PAS-like_dom_sf"/>
</dbReference>
<evidence type="ECO:0000313" key="17">
    <source>
        <dbReference type="Proteomes" id="UP000094313"/>
    </source>
</evidence>
<dbReference type="PROSITE" id="PS50113">
    <property type="entry name" value="PAC"/>
    <property type="match status" value="2"/>
</dbReference>
<dbReference type="AlphaFoldDB" id="A0A1D7QLC5"/>
<evidence type="ECO:0000256" key="11">
    <source>
        <dbReference type="ARBA" id="ARBA00023012"/>
    </source>
</evidence>
<evidence type="ECO:0000256" key="10">
    <source>
        <dbReference type="ARBA" id="ARBA00022989"/>
    </source>
</evidence>
<dbReference type="CDD" id="cd00082">
    <property type="entry name" value="HisKA"/>
    <property type="match status" value="1"/>
</dbReference>
<evidence type="ECO:0000256" key="7">
    <source>
        <dbReference type="ARBA" id="ARBA00022741"/>
    </source>
</evidence>
<evidence type="ECO:0000256" key="9">
    <source>
        <dbReference type="ARBA" id="ARBA00022840"/>
    </source>
</evidence>
<dbReference type="SMART" id="SM00091">
    <property type="entry name" value="PAS"/>
    <property type="match status" value="2"/>
</dbReference>
<feature type="domain" description="PAC" evidence="15">
    <location>
        <begin position="100"/>
        <end position="152"/>
    </location>
</feature>
<dbReference type="EMBL" id="CP017141">
    <property type="protein sequence ID" value="AOM79460.1"/>
    <property type="molecule type" value="Genomic_DNA"/>
</dbReference>
<dbReference type="InterPro" id="IPR036097">
    <property type="entry name" value="HisK_dim/P_sf"/>
</dbReference>
<feature type="domain" description="PAS" evidence="14">
    <location>
        <begin position="27"/>
        <end position="97"/>
    </location>
</feature>
<dbReference type="PROSITE" id="PS50109">
    <property type="entry name" value="HIS_KIN"/>
    <property type="match status" value="1"/>
</dbReference>
<dbReference type="PANTHER" id="PTHR42878:SF7">
    <property type="entry name" value="SENSOR HISTIDINE KINASE GLRK"/>
    <property type="match status" value="1"/>
</dbReference>
<dbReference type="SUPFAM" id="SSF55874">
    <property type="entry name" value="ATPase domain of HSP90 chaperone/DNA topoisomerase II/histidine kinase"/>
    <property type="match status" value="1"/>
</dbReference>
<sequence>MNSVNELKDSVLQKEELIAAMQLVEERTATLKAIIDGSDDAIISKNLQGIVTSWNPSAERIFGYSAAEMIGEPILKLIPADRVDEESDILNRMRAGERVNHFETKRLTKNGDLIDVSLTISPVKNATGQIIGISKIARNITFLKQAEEKSAILNAIIESTDDAIISKDLNSIITSWNISAERIFGYTAEEMIGQSILKLIPTDRHQEETMILSQLKKGERVDHFETKRMTKHGVLIDVSLTISPVKDKAGNIIGLSKIARDITDRKLDEQHKNDFVAIVSHELKTPLTSIRSYIQLALTKVKKQQDGFTEDVLTRANAQTQKMGMMINDFLNLSRLEEGKMSLNTSRFLLSDLVNEVIGEARLFAPSHVIACQRCPEATIQGDREKLGQVMNNLLSNAVKYSNPGTAINIYCDREKEKVKISFADQGMGISTEDQQHLFERFYRVADGHAKNVSGFGIGLYLVAEILKLHGSEIRVHSEPGKGSVFSFELPFEPVAFSAVDASV</sequence>
<keyword evidence="9" id="KW-0067">ATP-binding</keyword>
<keyword evidence="4" id="KW-0597">Phosphoprotein</keyword>
<dbReference type="InterPro" id="IPR003594">
    <property type="entry name" value="HATPase_dom"/>
</dbReference>
<dbReference type="InterPro" id="IPR013767">
    <property type="entry name" value="PAS_fold"/>
</dbReference>
<evidence type="ECO:0000256" key="4">
    <source>
        <dbReference type="ARBA" id="ARBA00022553"/>
    </source>
</evidence>
<comment type="subcellular location">
    <subcellularLocation>
        <location evidence="2">Membrane</location>
        <topology evidence="2">Multi-pass membrane protein</topology>
    </subcellularLocation>
</comment>
<dbReference type="GO" id="GO:0030295">
    <property type="term" value="F:protein kinase activator activity"/>
    <property type="evidence" value="ECO:0007669"/>
    <property type="project" value="TreeGrafter"/>
</dbReference>
<evidence type="ECO:0000256" key="2">
    <source>
        <dbReference type="ARBA" id="ARBA00004141"/>
    </source>
</evidence>
<dbReference type="PROSITE" id="PS50112">
    <property type="entry name" value="PAS"/>
    <property type="match status" value="2"/>
</dbReference>
<feature type="domain" description="PAC" evidence="15">
    <location>
        <begin position="222"/>
        <end position="274"/>
    </location>
</feature>
<organism evidence="16 17">
    <name type="scientific">Pedobacter steynii</name>
    <dbReference type="NCBI Taxonomy" id="430522"/>
    <lineage>
        <taxon>Bacteria</taxon>
        <taxon>Pseudomonadati</taxon>
        <taxon>Bacteroidota</taxon>
        <taxon>Sphingobacteriia</taxon>
        <taxon>Sphingobacteriales</taxon>
        <taxon>Sphingobacteriaceae</taxon>
        <taxon>Pedobacter</taxon>
    </lineage>
</organism>
<dbReference type="Pfam" id="PF00512">
    <property type="entry name" value="HisKA"/>
    <property type="match status" value="1"/>
</dbReference>
<evidence type="ECO:0000256" key="1">
    <source>
        <dbReference type="ARBA" id="ARBA00000085"/>
    </source>
</evidence>
<evidence type="ECO:0000256" key="6">
    <source>
        <dbReference type="ARBA" id="ARBA00022692"/>
    </source>
</evidence>
<evidence type="ECO:0000259" key="15">
    <source>
        <dbReference type="PROSITE" id="PS50113"/>
    </source>
</evidence>
<keyword evidence="5" id="KW-0808">Transferase</keyword>
<dbReference type="GO" id="GO:0006355">
    <property type="term" value="P:regulation of DNA-templated transcription"/>
    <property type="evidence" value="ECO:0007669"/>
    <property type="project" value="InterPro"/>
</dbReference>
<dbReference type="FunFam" id="3.30.565.10:FF:000006">
    <property type="entry name" value="Sensor histidine kinase WalK"/>
    <property type="match status" value="1"/>
</dbReference>
<reference evidence="16 17" key="1">
    <citation type="submission" date="2016-08" db="EMBL/GenBank/DDBJ databases">
        <authorList>
            <person name="Seilhamer J.J."/>
        </authorList>
    </citation>
    <scope>NUCLEOTIDE SEQUENCE [LARGE SCALE GENOMIC DNA]</scope>
    <source>
        <strain evidence="16 17">DX4</strain>
    </source>
</reference>
<dbReference type="GO" id="GO:0005524">
    <property type="term" value="F:ATP binding"/>
    <property type="evidence" value="ECO:0007669"/>
    <property type="project" value="UniProtKB-KW"/>
</dbReference>
<dbReference type="InterPro" id="IPR001610">
    <property type="entry name" value="PAC"/>
</dbReference>
<dbReference type="SMART" id="SM00086">
    <property type="entry name" value="PAC"/>
    <property type="match status" value="2"/>
</dbReference>
<evidence type="ECO:0000259" key="13">
    <source>
        <dbReference type="PROSITE" id="PS50109"/>
    </source>
</evidence>
<dbReference type="InterPro" id="IPR004358">
    <property type="entry name" value="Sig_transdc_His_kin-like_C"/>
</dbReference>
<proteinExistence type="predicted"/>
<dbReference type="EC" id="2.7.13.3" evidence="3"/>
<evidence type="ECO:0000256" key="8">
    <source>
        <dbReference type="ARBA" id="ARBA00022777"/>
    </source>
</evidence>
<keyword evidence="6" id="KW-0812">Transmembrane</keyword>
<dbReference type="CDD" id="cd00075">
    <property type="entry name" value="HATPase"/>
    <property type="match status" value="1"/>
</dbReference>
<dbReference type="SUPFAM" id="SSF47384">
    <property type="entry name" value="Homodimeric domain of signal transducing histidine kinase"/>
    <property type="match status" value="1"/>
</dbReference>
<name>A0A1D7QLC5_9SPHI</name>
<dbReference type="GO" id="GO:0016020">
    <property type="term" value="C:membrane"/>
    <property type="evidence" value="ECO:0007669"/>
    <property type="project" value="UniProtKB-SubCell"/>
</dbReference>
<dbReference type="SMART" id="SM00388">
    <property type="entry name" value="HisKA"/>
    <property type="match status" value="1"/>
</dbReference>
<dbReference type="Proteomes" id="UP000094313">
    <property type="component" value="Chromosome"/>
</dbReference>
<dbReference type="InterPro" id="IPR036890">
    <property type="entry name" value="HATPase_C_sf"/>
</dbReference>
<keyword evidence="8" id="KW-0418">Kinase</keyword>
<gene>
    <name evidence="16" type="ORF">BFS30_21225</name>
</gene>
<dbReference type="NCBIfam" id="TIGR00229">
    <property type="entry name" value="sensory_box"/>
    <property type="match status" value="2"/>
</dbReference>
<dbReference type="InterPro" id="IPR000700">
    <property type="entry name" value="PAS-assoc_C"/>
</dbReference>
<dbReference type="CDD" id="cd00130">
    <property type="entry name" value="PAS"/>
    <property type="match status" value="2"/>
</dbReference>
<dbReference type="SMART" id="SM00387">
    <property type="entry name" value="HATPase_c"/>
    <property type="match status" value="1"/>
</dbReference>
<dbReference type="Gene3D" id="3.30.565.10">
    <property type="entry name" value="Histidine kinase-like ATPase, C-terminal domain"/>
    <property type="match status" value="1"/>
</dbReference>
<dbReference type="SUPFAM" id="SSF55785">
    <property type="entry name" value="PYP-like sensor domain (PAS domain)"/>
    <property type="match status" value="2"/>
</dbReference>
<keyword evidence="10" id="KW-1133">Transmembrane helix</keyword>
<evidence type="ECO:0000256" key="12">
    <source>
        <dbReference type="ARBA" id="ARBA00023136"/>
    </source>
</evidence>
<accession>A0A1D7QLC5</accession>
<dbReference type="KEGG" id="psty:BFS30_21225"/>
<dbReference type="FunFam" id="1.10.287.130:FF:000001">
    <property type="entry name" value="Two-component sensor histidine kinase"/>
    <property type="match status" value="1"/>
</dbReference>
<keyword evidence="17" id="KW-1185">Reference proteome</keyword>